<dbReference type="Proteomes" id="UP000008076">
    <property type="component" value="Unassembled WGS sequence"/>
</dbReference>
<dbReference type="EMBL" id="DS549470">
    <property type="protein sequence ID" value="EDR25632.1"/>
    <property type="molecule type" value="Genomic_DNA"/>
</dbReference>
<accession>B0EIK9</accession>
<dbReference type="GO" id="GO:0003689">
    <property type="term" value="F:DNA clamp loader activity"/>
    <property type="evidence" value="ECO:0007669"/>
    <property type="project" value="TreeGrafter"/>
</dbReference>
<dbReference type="eggNOG" id="KOG2035">
    <property type="taxonomic scope" value="Eukaryota"/>
</dbReference>
<sequence>MFNKRPSSFKELDHANEANDLLINLSKNKDMPHLLFHGPEGSGKYTRALLYLKNIYGDGVMKIEPSTTIIDVKGKPKEINLRSSPYHVELIPSNATESDKLVIQEYVKSLTTFQTLSSLIQQKSINHLILTSESKQSYKENQTKFRVIMIFDADHLTNDAQQSLRRTMETGSEVCRFILFCTNPCSVIQPIRSRCVMIRVPLPDKQQMTKIVEKLGGNEKIVGISRGNILLAEAAAFEYRLTGKIENLYWREKLAEIVISMKKISSKEFEKKRDEVVELSTIISADTILKTMFWYLMESKIDPKYKLEIPSIAMKHSHNMSLGTEPIYHIEAFITINLCSVKILLLSNCTNINIYDINHQSIH</sequence>
<dbReference type="Pfam" id="PF13177">
    <property type="entry name" value="DNA_pol3_delta2"/>
    <property type="match status" value="1"/>
</dbReference>
<dbReference type="GO" id="GO:0006261">
    <property type="term" value="P:DNA-templated DNA replication"/>
    <property type="evidence" value="ECO:0007669"/>
    <property type="project" value="TreeGrafter"/>
</dbReference>
<dbReference type="PANTHER" id="PTHR11669">
    <property type="entry name" value="REPLICATION FACTOR C / DNA POLYMERASE III GAMMA-TAU SUBUNIT"/>
    <property type="match status" value="1"/>
</dbReference>
<dbReference type="GO" id="GO:0005663">
    <property type="term" value="C:DNA replication factor C complex"/>
    <property type="evidence" value="ECO:0007669"/>
    <property type="project" value="TreeGrafter"/>
</dbReference>
<dbReference type="InterPro" id="IPR027417">
    <property type="entry name" value="P-loop_NTPase"/>
</dbReference>
<dbReference type="EC" id="2.7.7.7" evidence="2"/>
<keyword evidence="1" id="KW-0235">DNA replication</keyword>
<dbReference type="GO" id="GO:0003887">
    <property type="term" value="F:DNA-directed DNA polymerase activity"/>
    <property type="evidence" value="ECO:0007669"/>
    <property type="project" value="UniProtKB-EC"/>
</dbReference>
<dbReference type="InterPro" id="IPR008921">
    <property type="entry name" value="DNA_pol3_clamp-load_cplx_C"/>
</dbReference>
<organism evidence="3">
    <name type="scientific">Entamoeba dispar (strain ATCC PRA-260 / SAW760)</name>
    <dbReference type="NCBI Taxonomy" id="370354"/>
    <lineage>
        <taxon>Eukaryota</taxon>
        <taxon>Amoebozoa</taxon>
        <taxon>Evosea</taxon>
        <taxon>Archamoebae</taxon>
        <taxon>Mastigamoebida</taxon>
        <taxon>Entamoebidae</taxon>
        <taxon>Entamoeba</taxon>
    </lineage>
</organism>
<dbReference type="GO" id="GO:0003677">
    <property type="term" value="F:DNA binding"/>
    <property type="evidence" value="ECO:0007669"/>
    <property type="project" value="InterPro"/>
</dbReference>
<dbReference type="GO" id="GO:0006281">
    <property type="term" value="P:DNA repair"/>
    <property type="evidence" value="ECO:0007669"/>
    <property type="project" value="TreeGrafter"/>
</dbReference>
<evidence type="ECO:0000313" key="3">
    <source>
        <dbReference type="Proteomes" id="UP000008076"/>
    </source>
</evidence>
<dbReference type="RefSeq" id="XP_001738052.1">
    <property type="nucleotide sequence ID" value="XM_001738000.1"/>
</dbReference>
<dbReference type="OMA" id="ICLMESK"/>
<protein>
    <submittedName>
        <fullName evidence="2">Replication factor C subunit, putative</fullName>
        <ecNumber evidence="2">2.7.7.7</ecNumber>
    </submittedName>
</protein>
<dbReference type="OrthoDB" id="761538at2759"/>
<dbReference type="SUPFAM" id="SSF48019">
    <property type="entry name" value="post-AAA+ oligomerization domain-like"/>
    <property type="match status" value="1"/>
</dbReference>
<dbReference type="GO" id="GO:0005634">
    <property type="term" value="C:nucleus"/>
    <property type="evidence" value="ECO:0007669"/>
    <property type="project" value="TreeGrafter"/>
</dbReference>
<dbReference type="AlphaFoldDB" id="B0EIK9"/>
<keyword evidence="2" id="KW-0808">Transferase</keyword>
<dbReference type="PANTHER" id="PTHR11669:SF1">
    <property type="entry name" value="REPLICATION FACTOR C SUBUNIT 3"/>
    <property type="match status" value="1"/>
</dbReference>
<dbReference type="SUPFAM" id="SSF52540">
    <property type="entry name" value="P-loop containing nucleoside triphosphate hydrolases"/>
    <property type="match status" value="1"/>
</dbReference>
<reference evidence="3" key="1">
    <citation type="submission" date="2007-12" db="EMBL/GenBank/DDBJ databases">
        <title>Annotation of Entamoeba dispar SAW760.</title>
        <authorList>
            <person name="Lorenzi H."/>
            <person name="Inman J."/>
            <person name="Schobel S."/>
            <person name="Amedeo P."/>
            <person name="Caler E."/>
        </authorList>
    </citation>
    <scope>NUCLEOTIDE SEQUENCE [LARGE SCALE GENOMIC DNA]</scope>
    <source>
        <strain evidence="3">ATCC PRA-260 / SAW760</strain>
    </source>
</reference>
<proteinExistence type="predicted"/>
<dbReference type="GeneID" id="5883118"/>
<dbReference type="Gene3D" id="3.40.50.300">
    <property type="entry name" value="P-loop containing nucleotide triphosphate hydrolases"/>
    <property type="match status" value="1"/>
</dbReference>
<evidence type="ECO:0000256" key="1">
    <source>
        <dbReference type="ARBA" id="ARBA00022705"/>
    </source>
</evidence>
<dbReference type="Gene3D" id="1.20.272.10">
    <property type="match status" value="1"/>
</dbReference>
<dbReference type="InterPro" id="IPR050238">
    <property type="entry name" value="DNA_Rep/Repair_Clamp_Loader"/>
</dbReference>
<keyword evidence="3" id="KW-1185">Reference proteome</keyword>
<name>B0EIK9_ENTDS</name>
<evidence type="ECO:0000313" key="2">
    <source>
        <dbReference type="EMBL" id="EDR25632.1"/>
    </source>
</evidence>
<dbReference type="KEGG" id="edi:EDI_206280"/>
<gene>
    <name evidence="2" type="ORF">EDI_206280</name>
</gene>
<dbReference type="Pfam" id="PF22534">
    <property type="entry name" value="RFC_C"/>
    <property type="match status" value="1"/>
</dbReference>
<keyword evidence="2" id="KW-0548">Nucleotidyltransferase</keyword>